<keyword evidence="3" id="KW-1185">Reference proteome</keyword>
<dbReference type="Pfam" id="PF00248">
    <property type="entry name" value="Aldo_ket_red"/>
    <property type="match status" value="1"/>
</dbReference>
<evidence type="ECO:0000259" key="1">
    <source>
        <dbReference type="Pfam" id="PF00248"/>
    </source>
</evidence>
<dbReference type="SUPFAM" id="SSF51430">
    <property type="entry name" value="NAD(P)-linked oxidoreductase"/>
    <property type="match status" value="1"/>
</dbReference>
<comment type="caution">
    <text evidence="2">The sequence shown here is derived from an EMBL/GenBank/DDBJ whole genome shotgun (WGS) entry which is preliminary data.</text>
</comment>
<gene>
    <name evidence="2" type="ORF">BTO30_04810</name>
</gene>
<dbReference type="InterPro" id="IPR053135">
    <property type="entry name" value="AKR2_Oxidoreductase"/>
</dbReference>
<accession>A0A1Q8Q7I0</accession>
<dbReference type="InterPro" id="IPR023210">
    <property type="entry name" value="NADP_OxRdtase_dom"/>
</dbReference>
<dbReference type="STRING" id="1714264.BTO30_04810"/>
<dbReference type="CDD" id="cd19086">
    <property type="entry name" value="AKR_AKR11C1"/>
    <property type="match status" value="1"/>
</dbReference>
<dbReference type="GO" id="GO:0016491">
    <property type="term" value="F:oxidoreductase activity"/>
    <property type="evidence" value="ECO:0007669"/>
    <property type="project" value="InterPro"/>
</dbReference>
<dbReference type="InterPro" id="IPR036812">
    <property type="entry name" value="NAD(P)_OxRdtase_dom_sf"/>
</dbReference>
<dbReference type="InterPro" id="IPR020471">
    <property type="entry name" value="AKR"/>
</dbReference>
<dbReference type="Gene3D" id="3.20.20.100">
    <property type="entry name" value="NADP-dependent oxidoreductase domain"/>
    <property type="match status" value="1"/>
</dbReference>
<feature type="domain" description="NADP-dependent oxidoreductase" evidence="1">
    <location>
        <begin position="26"/>
        <end position="304"/>
    </location>
</feature>
<dbReference type="AlphaFoldDB" id="A0A1Q8Q7I0"/>
<proteinExistence type="predicted"/>
<dbReference type="PANTHER" id="PTHR43312">
    <property type="entry name" value="D-THREO-ALDOSE 1-DEHYDROGENASE"/>
    <property type="match status" value="1"/>
</dbReference>
<evidence type="ECO:0000313" key="2">
    <source>
        <dbReference type="EMBL" id="OLN23293.1"/>
    </source>
</evidence>
<name>A0A1Q8Q7I0_9BACI</name>
<dbReference type="PRINTS" id="PR00069">
    <property type="entry name" value="ALDKETRDTASE"/>
</dbReference>
<organism evidence="2 3">
    <name type="scientific">Domibacillus antri</name>
    <dbReference type="NCBI Taxonomy" id="1714264"/>
    <lineage>
        <taxon>Bacteria</taxon>
        <taxon>Bacillati</taxon>
        <taxon>Bacillota</taxon>
        <taxon>Bacilli</taxon>
        <taxon>Bacillales</taxon>
        <taxon>Bacillaceae</taxon>
        <taxon>Domibacillus</taxon>
    </lineage>
</organism>
<dbReference type="PANTHER" id="PTHR43312:SF1">
    <property type="entry name" value="NADP-DEPENDENT OXIDOREDUCTASE DOMAIN-CONTAINING PROTEIN"/>
    <property type="match status" value="1"/>
</dbReference>
<sequence>MLHSKKRKVNGLNTRELGHSGIFVSELGLGCMSIGTEEHRAETILKTALDEGITYFDTADLYDFGVNEKLVGKTLKNVRDKVVIATKAGNRWTDSKDSWTWDASKAYIKEAAKQSLKRLGTEYIDLYQLHGGTLDDPIDETIEAFEELKAEGFIRAYGISSIRPTVIDQYVKKSSISSVMVQYSMLDRRPENQALPILSENGVSVVARGPIAFGLLSAKWREKLAKASKKGLNWYDESELSAVLTKLEKNFAPDRTLNGLAFRYVLHHSAAVVAGASSIEQLKENARAIRETTLTEEEYKWIQDTVKTADYDAHRL</sequence>
<reference evidence="2 3" key="1">
    <citation type="submission" date="2016-12" db="EMBL/GenBank/DDBJ databases">
        <title>Domibacillus antri genome sequencing.</title>
        <authorList>
            <person name="Verma A."/>
            <person name="Krishnamurthi S."/>
        </authorList>
    </citation>
    <scope>NUCLEOTIDE SEQUENCE [LARGE SCALE GENOMIC DNA]</scope>
    <source>
        <strain evidence="2 3">XD80</strain>
    </source>
</reference>
<protein>
    <submittedName>
        <fullName evidence="2">Oxidoreductase</fullName>
    </submittedName>
</protein>
<dbReference type="EMBL" id="MSDU01000008">
    <property type="protein sequence ID" value="OLN23293.1"/>
    <property type="molecule type" value="Genomic_DNA"/>
</dbReference>
<dbReference type="Proteomes" id="UP000185568">
    <property type="component" value="Unassembled WGS sequence"/>
</dbReference>
<evidence type="ECO:0000313" key="3">
    <source>
        <dbReference type="Proteomes" id="UP000185568"/>
    </source>
</evidence>